<reference evidence="1" key="1">
    <citation type="submission" date="2009-08" db="EMBL/GenBank/DDBJ databases">
        <authorList>
            <consortium name="US DOE Joint Genome Institute"/>
            <person name="Lucas S."/>
            <person name="Copeland A."/>
            <person name="Lapidus A."/>
            <person name="Glavina del Rio T."/>
            <person name="Dalin E."/>
            <person name="Tice H."/>
            <person name="Bruce D."/>
            <person name="Barry K."/>
            <person name="Pitluck S."/>
            <person name="Lowry S."/>
            <person name="Larimer F."/>
            <person name="Land M."/>
            <person name="Hauser L."/>
            <person name="Kyrpides N."/>
            <person name="Ivanova N."/>
            <person name="McMahon K.D."/>
            <person name="Hugenholtz P."/>
        </authorList>
    </citation>
    <scope>NUCLEOTIDE SEQUENCE</scope>
    <source>
        <strain evidence="1">UW-1</strain>
    </source>
</reference>
<dbReference type="EMBL" id="CP001715">
    <property type="protein sequence ID" value="ACV36963.1"/>
    <property type="molecule type" value="Genomic_DNA"/>
</dbReference>
<dbReference type="GO" id="GO:0008893">
    <property type="term" value="F:guanosine-3',5'-bis(diphosphate) 3'-diphosphatase activity"/>
    <property type="evidence" value="ECO:0007669"/>
    <property type="project" value="TreeGrafter"/>
</dbReference>
<organism evidence="1">
    <name type="scientific">Accumulibacter regalis</name>
    <dbReference type="NCBI Taxonomy" id="522306"/>
    <lineage>
        <taxon>Bacteria</taxon>
        <taxon>Pseudomonadati</taxon>
        <taxon>Pseudomonadota</taxon>
        <taxon>Betaproteobacteria</taxon>
        <taxon>Candidatus Accumulibacter</taxon>
    </lineage>
</organism>
<dbReference type="OrthoDB" id="9802385at2"/>
<dbReference type="STRING" id="522306.CAP2UW1_3711"/>
<proteinExistence type="predicted"/>
<evidence type="ECO:0000313" key="1">
    <source>
        <dbReference type="EMBL" id="ACV36963.1"/>
    </source>
</evidence>
<dbReference type="PANTHER" id="PTHR46246">
    <property type="entry name" value="GUANOSINE-3',5'-BIS(DIPHOSPHATE) 3'-PYROPHOSPHOHYDROLASE MESH1"/>
    <property type="match status" value="1"/>
</dbReference>
<dbReference type="eggNOG" id="COG0317">
    <property type="taxonomic scope" value="Bacteria"/>
</dbReference>
<dbReference type="InterPro" id="IPR052194">
    <property type="entry name" value="MESH1"/>
</dbReference>
<sequence length="175" mass="19256">MLEQARAFALAAHGDQMYGARPYSFHLDAVVRLLSPYGIEAQVIGYLHDVVEDTEVSEADIRQHFGRLIAECVGLLTDAPGANRAERKARTYARLATVDGPAELALVVKVADRLANVRTCLIDDRRGLREVYSREHPAFRRAAYREGLCEPLWVELDTLLEAAATTCVSAATGDT</sequence>
<gene>
    <name evidence="1" type="ordered locus">CAP2UW1_3711</name>
</gene>
<dbReference type="SUPFAM" id="SSF109604">
    <property type="entry name" value="HD-domain/PDEase-like"/>
    <property type="match status" value="1"/>
</dbReference>
<dbReference type="AlphaFoldDB" id="C7RKP3"/>
<accession>C7RKP3</accession>
<dbReference type="Gene3D" id="1.10.3210.10">
    <property type="entry name" value="Hypothetical protein af1432"/>
    <property type="match status" value="1"/>
</dbReference>
<dbReference type="Pfam" id="PF13328">
    <property type="entry name" value="HD_4"/>
    <property type="match status" value="1"/>
</dbReference>
<evidence type="ECO:0008006" key="2">
    <source>
        <dbReference type="Google" id="ProtNLM"/>
    </source>
</evidence>
<protein>
    <recommendedName>
        <fullName evidence="2">Metal dependent phosphohydrolase</fullName>
    </recommendedName>
</protein>
<reference evidence="1" key="2">
    <citation type="submission" date="2009-09" db="EMBL/GenBank/DDBJ databases">
        <title>Complete sequence of chromosome of Candidatus Accumulibacter phosphatis clade IIA str. UW-1.</title>
        <authorList>
            <consortium name="US DOE Joint Genome Institute"/>
            <person name="Martin H.G."/>
            <person name="Ivanova N."/>
            <person name="Kunin V."/>
            <person name="Warnecke F."/>
            <person name="Barry K."/>
            <person name="He S."/>
            <person name="Salamov A."/>
            <person name="Szeto E."/>
            <person name="Dalin E."/>
            <person name="Pangilinan J.L."/>
            <person name="Lapidus A."/>
            <person name="Lowry S."/>
            <person name="Kyrpides N.C."/>
            <person name="McMahon K.D."/>
            <person name="Hugenholtz P."/>
        </authorList>
    </citation>
    <scope>NUCLEOTIDE SEQUENCE [LARGE SCALE GENOMIC DNA]</scope>
    <source>
        <strain evidence="1">UW-1</strain>
    </source>
</reference>
<dbReference type="KEGG" id="app:CAP2UW1_3711"/>
<name>C7RKP3_ACCRE</name>
<dbReference type="PANTHER" id="PTHR46246:SF1">
    <property type="entry name" value="GUANOSINE-3',5'-BIS(DIPHOSPHATE) 3'-PYROPHOSPHOHYDROLASE MESH1"/>
    <property type="match status" value="1"/>
</dbReference>
<dbReference type="HOGENOM" id="CLU_1538655_0_0_4"/>